<dbReference type="GO" id="GO:0008233">
    <property type="term" value="F:peptidase activity"/>
    <property type="evidence" value="ECO:0007669"/>
    <property type="project" value="UniProtKB-KW"/>
</dbReference>
<dbReference type="AlphaFoldDB" id="A0A1J5S9Y1"/>
<feature type="transmembrane region" description="Helical" evidence="3">
    <location>
        <begin position="323"/>
        <end position="346"/>
    </location>
</feature>
<organism evidence="4">
    <name type="scientific">mine drainage metagenome</name>
    <dbReference type="NCBI Taxonomy" id="410659"/>
    <lineage>
        <taxon>unclassified sequences</taxon>
        <taxon>metagenomes</taxon>
        <taxon>ecological metagenomes</taxon>
    </lineage>
</organism>
<keyword evidence="3" id="KW-1133">Transmembrane helix</keyword>
<evidence type="ECO:0000256" key="1">
    <source>
        <dbReference type="ARBA" id="ARBA00022737"/>
    </source>
</evidence>
<comment type="caution">
    <text evidence="4">The sequence shown here is derived from an EMBL/GenBank/DDBJ whole genome shotgun (WGS) entry which is preliminary data.</text>
</comment>
<dbReference type="GO" id="GO:0006508">
    <property type="term" value="P:proteolysis"/>
    <property type="evidence" value="ECO:0007669"/>
    <property type="project" value="UniProtKB-KW"/>
</dbReference>
<feature type="transmembrane region" description="Helical" evidence="3">
    <location>
        <begin position="176"/>
        <end position="204"/>
    </location>
</feature>
<evidence type="ECO:0000256" key="2">
    <source>
        <dbReference type="ARBA" id="ARBA00022803"/>
    </source>
</evidence>
<dbReference type="SUPFAM" id="SSF48452">
    <property type="entry name" value="TPR-like"/>
    <property type="match status" value="2"/>
</dbReference>
<accession>A0A1J5S9Y1</accession>
<dbReference type="PANTHER" id="PTHR44227">
    <property type="match status" value="1"/>
</dbReference>
<keyword evidence="3" id="KW-0472">Membrane</keyword>
<evidence type="ECO:0000313" key="4">
    <source>
        <dbReference type="EMBL" id="OIR05143.1"/>
    </source>
</evidence>
<dbReference type="Pfam" id="PF13432">
    <property type="entry name" value="TPR_16"/>
    <property type="match status" value="3"/>
</dbReference>
<keyword evidence="1" id="KW-0677">Repeat</keyword>
<name>A0A1J5S9Y1_9ZZZZ</name>
<evidence type="ECO:0000256" key="3">
    <source>
        <dbReference type="SAM" id="Phobius"/>
    </source>
</evidence>
<proteinExistence type="predicted"/>
<feature type="transmembrane region" description="Helical" evidence="3">
    <location>
        <begin position="89"/>
        <end position="110"/>
    </location>
</feature>
<dbReference type="InterPro" id="IPR019734">
    <property type="entry name" value="TPR_rpt"/>
</dbReference>
<dbReference type="InterPro" id="IPR011990">
    <property type="entry name" value="TPR-like_helical_dom_sf"/>
</dbReference>
<dbReference type="PANTHER" id="PTHR44227:SF3">
    <property type="entry name" value="PROTEIN O-MANNOSYL-TRANSFERASE TMTC4"/>
    <property type="match status" value="1"/>
</dbReference>
<keyword evidence="4" id="KW-0378">Hydrolase</keyword>
<protein>
    <submittedName>
        <fullName evidence="4">Beta-barrel assembly-enhancing protease</fullName>
    </submittedName>
</protein>
<feature type="transmembrane region" description="Helical" evidence="3">
    <location>
        <begin position="12"/>
        <end position="30"/>
    </location>
</feature>
<reference evidence="4" key="1">
    <citation type="submission" date="2016-10" db="EMBL/GenBank/DDBJ databases">
        <title>Sequence of Gallionella enrichment culture.</title>
        <authorList>
            <person name="Poehlein A."/>
            <person name="Muehling M."/>
            <person name="Daniel R."/>
        </authorList>
    </citation>
    <scope>NUCLEOTIDE SEQUENCE</scope>
</reference>
<dbReference type="Pfam" id="PF14559">
    <property type="entry name" value="TPR_19"/>
    <property type="match status" value="2"/>
</dbReference>
<dbReference type="InterPro" id="IPR052346">
    <property type="entry name" value="O-mannosyl-transferase_TMTC"/>
</dbReference>
<keyword evidence="2" id="KW-0802">TPR repeat</keyword>
<keyword evidence="4" id="KW-0645">Protease</keyword>
<dbReference type="PROSITE" id="PS50005">
    <property type="entry name" value="TPR"/>
    <property type="match status" value="5"/>
</dbReference>
<gene>
    <name evidence="4" type="primary">bepA_24</name>
    <name evidence="4" type="ORF">GALL_127010</name>
</gene>
<dbReference type="PROSITE" id="PS50293">
    <property type="entry name" value="TPR_REGION"/>
    <property type="match status" value="1"/>
</dbReference>
<keyword evidence="3" id="KW-0812">Transmembrane</keyword>
<dbReference type="Gene3D" id="1.25.40.10">
    <property type="entry name" value="Tetratricopeptide repeat domain"/>
    <property type="match status" value="3"/>
</dbReference>
<dbReference type="EMBL" id="MLJW01000052">
    <property type="protein sequence ID" value="OIR05143.1"/>
    <property type="molecule type" value="Genomic_DNA"/>
</dbReference>
<sequence>MPTVFRPTLRGTIVCAVLFLGTIALFSRALHMGFVTYDDPSYITSNPHVQQGLSWAGLRWAFFGRADYWHPLSWLSHMADWQLYGPHAAGHHLTSLLLHALNAVLLFVVVRRLAGGIWTAAVCAALFAWHPLRVESVVWIAERKDVLSGAWFLATVWCYFNYAERRAAGGSGAWRAYLLTLAAYAAGLMSKPMVVTLPGVLLLLDYWPLRRAGWGEAGGALRAWTRLAVEKLPFLAMSAAAAVATLRMQAVEQAFVLKLSAEDRLGNAVVSVARYLGKEVWPFDLAVCYPHPGRWPLVWVALSGVLVAGVTVLAVVQRKRRPWVIVGWLWFLGMLVPVIGIVQAGYQAMADRYTYLPMIGVELAVLLTVREWVTTRRARLAAGGVAVLVLAGCSARTWSQEGVWRNSRTLFEHALAVTHRNAVAHYFLGVTLLDAGRADEAAVQCRRAVALAPDSSAAHAALALVDSIQGRLADAESEYGRALELAPRDPTILISLGGLELRRGAYPQAAGRFTEVLRQRPDSLPAVLGLAEAEAGLGRTAEAEAGFRRALALGADEPRVQTDYAEFLAAHGRLADALVHYEAAVKLAPSDPAAHRNLGDALRVLGKLPEAIAEYRRALALHPDDALTDFGLGLAFEQSGQASRALAAYIHAARLSPDFSEAHLRIALLMLDRGKLDEAVVHIDRALKTTRDPALVHRVWADALGRHGYYNDAIDHYEQALRLNPKDAESQAVVGALLWLTGRRVQAVAHWETAMTLDPTIPGLAQRLREARAELRAAGETPP</sequence>
<dbReference type="SMART" id="SM00028">
    <property type="entry name" value="TPR"/>
    <property type="match status" value="10"/>
</dbReference>
<feature type="transmembrane region" description="Helical" evidence="3">
    <location>
        <begin position="146"/>
        <end position="164"/>
    </location>
</feature>
<feature type="transmembrane region" description="Helical" evidence="3">
    <location>
        <begin position="117"/>
        <end position="134"/>
    </location>
</feature>
<feature type="transmembrane region" description="Helical" evidence="3">
    <location>
        <begin position="297"/>
        <end position="316"/>
    </location>
</feature>